<dbReference type="OrthoDB" id="9796196at2"/>
<dbReference type="Proteomes" id="UP000294692">
    <property type="component" value="Unassembled WGS sequence"/>
</dbReference>
<keyword evidence="7 9" id="KW-0057">Aromatic amino acid biosynthesis</keyword>
<comment type="pathway">
    <text evidence="2 9">Amino-acid biosynthesis; L-tryptophan biosynthesis; L-tryptophan from chorismate: step 3/5.</text>
</comment>
<organism evidence="11 12">
    <name type="scientific">Paracandidimonas soli</name>
    <dbReference type="NCBI Taxonomy" id="1917182"/>
    <lineage>
        <taxon>Bacteria</taxon>
        <taxon>Pseudomonadati</taxon>
        <taxon>Pseudomonadota</taxon>
        <taxon>Betaproteobacteria</taxon>
        <taxon>Burkholderiales</taxon>
        <taxon>Alcaligenaceae</taxon>
        <taxon>Paracandidimonas</taxon>
    </lineage>
</organism>
<dbReference type="GO" id="GO:0000162">
    <property type="term" value="P:L-tryptophan biosynthetic process"/>
    <property type="evidence" value="ECO:0007669"/>
    <property type="project" value="UniProtKB-UniRule"/>
</dbReference>
<evidence type="ECO:0000313" key="11">
    <source>
        <dbReference type="EMBL" id="TCV01830.1"/>
    </source>
</evidence>
<keyword evidence="5 9" id="KW-0028">Amino-acid biosynthesis</keyword>
<dbReference type="RefSeq" id="WP_132474658.1">
    <property type="nucleotide sequence ID" value="NZ_JBHRVM010000001.1"/>
</dbReference>
<dbReference type="PANTHER" id="PTHR42894:SF1">
    <property type="entry name" value="N-(5'-PHOSPHORIBOSYL)ANTHRANILATE ISOMERASE"/>
    <property type="match status" value="1"/>
</dbReference>
<dbReference type="InterPro" id="IPR013785">
    <property type="entry name" value="Aldolase_TIM"/>
</dbReference>
<comment type="similarity">
    <text evidence="9">Belongs to the TrpF family.</text>
</comment>
<dbReference type="HAMAP" id="MF_00135">
    <property type="entry name" value="PRAI"/>
    <property type="match status" value="1"/>
</dbReference>
<comment type="catalytic activity">
    <reaction evidence="1 9">
        <text>N-(5-phospho-beta-D-ribosyl)anthranilate = 1-(2-carboxyphenylamino)-1-deoxy-D-ribulose 5-phosphate</text>
        <dbReference type="Rhea" id="RHEA:21540"/>
        <dbReference type="ChEBI" id="CHEBI:18277"/>
        <dbReference type="ChEBI" id="CHEBI:58613"/>
        <dbReference type="EC" id="5.3.1.24"/>
    </reaction>
</comment>
<dbReference type="EMBL" id="SMBX01000002">
    <property type="protein sequence ID" value="TCV01830.1"/>
    <property type="molecule type" value="Genomic_DNA"/>
</dbReference>
<dbReference type="SUPFAM" id="SSF51366">
    <property type="entry name" value="Ribulose-phoshate binding barrel"/>
    <property type="match status" value="1"/>
</dbReference>
<evidence type="ECO:0000256" key="1">
    <source>
        <dbReference type="ARBA" id="ARBA00001164"/>
    </source>
</evidence>
<evidence type="ECO:0000256" key="2">
    <source>
        <dbReference type="ARBA" id="ARBA00004664"/>
    </source>
</evidence>
<evidence type="ECO:0000256" key="7">
    <source>
        <dbReference type="ARBA" id="ARBA00023141"/>
    </source>
</evidence>
<evidence type="ECO:0000256" key="9">
    <source>
        <dbReference type="HAMAP-Rule" id="MF_00135"/>
    </source>
</evidence>
<dbReference type="CDD" id="cd00405">
    <property type="entry name" value="PRAI"/>
    <property type="match status" value="1"/>
</dbReference>
<dbReference type="InterPro" id="IPR001240">
    <property type="entry name" value="PRAI_dom"/>
</dbReference>
<evidence type="ECO:0000256" key="3">
    <source>
        <dbReference type="ARBA" id="ARBA00012572"/>
    </source>
</evidence>
<dbReference type="InterPro" id="IPR044643">
    <property type="entry name" value="TrpF_fam"/>
</dbReference>
<protein>
    <recommendedName>
        <fullName evidence="4 9">N-(5'-phosphoribosyl)anthranilate isomerase</fullName>
        <shortName evidence="9">PRAI</shortName>
        <ecNumber evidence="3 9">5.3.1.24</ecNumber>
    </recommendedName>
</protein>
<accession>A0A4V2VSB7</accession>
<gene>
    <name evidence="9" type="primary">trpF</name>
    <name evidence="11" type="ORF">EV686_102544</name>
</gene>
<feature type="domain" description="N-(5'phosphoribosyl) anthranilate isomerase (PRAI)" evidence="10">
    <location>
        <begin position="8"/>
        <end position="211"/>
    </location>
</feature>
<evidence type="ECO:0000259" key="10">
    <source>
        <dbReference type="Pfam" id="PF00697"/>
    </source>
</evidence>
<dbReference type="InterPro" id="IPR011060">
    <property type="entry name" value="RibuloseP-bd_barrel"/>
</dbReference>
<proteinExistence type="inferred from homology"/>
<dbReference type="GO" id="GO:0004640">
    <property type="term" value="F:phosphoribosylanthranilate isomerase activity"/>
    <property type="evidence" value="ECO:0007669"/>
    <property type="project" value="UniProtKB-UniRule"/>
</dbReference>
<evidence type="ECO:0000256" key="6">
    <source>
        <dbReference type="ARBA" id="ARBA00022822"/>
    </source>
</evidence>
<dbReference type="Gene3D" id="3.20.20.70">
    <property type="entry name" value="Aldolase class I"/>
    <property type="match status" value="1"/>
</dbReference>
<evidence type="ECO:0000313" key="12">
    <source>
        <dbReference type="Proteomes" id="UP000294692"/>
    </source>
</evidence>
<dbReference type="UniPathway" id="UPA00035">
    <property type="reaction ID" value="UER00042"/>
</dbReference>
<comment type="caution">
    <text evidence="11">The sequence shown here is derived from an EMBL/GenBank/DDBJ whole genome shotgun (WGS) entry which is preliminary data.</text>
</comment>
<reference evidence="11 12" key="1">
    <citation type="submission" date="2019-03" db="EMBL/GenBank/DDBJ databases">
        <title>Genomic Encyclopedia of Type Strains, Phase IV (KMG-IV): sequencing the most valuable type-strain genomes for metagenomic binning, comparative biology and taxonomic classification.</title>
        <authorList>
            <person name="Goeker M."/>
        </authorList>
    </citation>
    <scope>NUCLEOTIDE SEQUENCE [LARGE SCALE GENOMIC DNA]</scope>
    <source>
        <strain evidence="11 12">DSM 100048</strain>
    </source>
</reference>
<keyword evidence="8 9" id="KW-0413">Isomerase</keyword>
<evidence type="ECO:0000256" key="4">
    <source>
        <dbReference type="ARBA" id="ARBA00022272"/>
    </source>
</evidence>
<sequence>MSTQRIRVKICGLTREEDVRVAVVAGADAIGMVFYEGSKRCVSLEQARRLRDCVPAFVDVVALFVNAQASFVREVIDVVKPDLLQFHGDESPEECRAFSRRYLRAFRVGAPGLDTPDAVVKETSRYADAAGWLFDSYSAGYGGSGLALDPALLAGLPGQAVAKILAGGLRPDTVQAHVSQLPFRPYALDVSSGVEVSPGIKSPERIQAFMQTVARV</sequence>
<dbReference type="Pfam" id="PF00697">
    <property type="entry name" value="PRAI"/>
    <property type="match status" value="1"/>
</dbReference>
<dbReference type="NCBIfam" id="NF002298">
    <property type="entry name" value="PRK01222.1-4"/>
    <property type="match status" value="1"/>
</dbReference>
<dbReference type="PANTHER" id="PTHR42894">
    <property type="entry name" value="N-(5'-PHOSPHORIBOSYL)ANTHRANILATE ISOMERASE"/>
    <property type="match status" value="1"/>
</dbReference>
<keyword evidence="6 9" id="KW-0822">Tryptophan biosynthesis</keyword>
<dbReference type="EC" id="5.3.1.24" evidence="3 9"/>
<name>A0A4V2VSB7_9BURK</name>
<evidence type="ECO:0000256" key="5">
    <source>
        <dbReference type="ARBA" id="ARBA00022605"/>
    </source>
</evidence>
<dbReference type="AlphaFoldDB" id="A0A4V2VSB7"/>
<evidence type="ECO:0000256" key="8">
    <source>
        <dbReference type="ARBA" id="ARBA00023235"/>
    </source>
</evidence>
<keyword evidence="12" id="KW-1185">Reference proteome</keyword>